<dbReference type="Pfam" id="PF01841">
    <property type="entry name" value="Transglut_core"/>
    <property type="match status" value="1"/>
</dbReference>
<feature type="domain" description="Transglutaminase-like" evidence="1">
    <location>
        <begin position="48"/>
        <end position="150"/>
    </location>
</feature>
<comment type="caution">
    <text evidence="2">The sequence shown here is derived from an EMBL/GenBank/DDBJ whole genome shotgun (WGS) entry which is preliminary data.</text>
</comment>
<dbReference type="PANTHER" id="PTHR33490:SF3">
    <property type="entry name" value="CONSERVED INTEGRAL MEMBRANE PROTEIN"/>
    <property type="match status" value="1"/>
</dbReference>
<dbReference type="Gene3D" id="3.10.620.30">
    <property type="match status" value="1"/>
</dbReference>
<dbReference type="AlphaFoldDB" id="A0A9D7K2B8"/>
<dbReference type="EMBL" id="JADJUC010000003">
    <property type="protein sequence ID" value="MBK8523382.1"/>
    <property type="molecule type" value="Genomic_DNA"/>
</dbReference>
<dbReference type="PANTHER" id="PTHR33490">
    <property type="entry name" value="BLR5614 PROTEIN-RELATED"/>
    <property type="match status" value="1"/>
</dbReference>
<dbReference type="Proteomes" id="UP000886689">
    <property type="component" value="Unassembled WGS sequence"/>
</dbReference>
<organism evidence="2 3">
    <name type="scientific">Candidatus Proximibacter danicus</name>
    <dbReference type="NCBI Taxonomy" id="2954365"/>
    <lineage>
        <taxon>Bacteria</taxon>
        <taxon>Pseudomonadati</taxon>
        <taxon>Pseudomonadota</taxon>
        <taxon>Betaproteobacteria</taxon>
        <taxon>Candidatus Proximibacter</taxon>
    </lineage>
</organism>
<evidence type="ECO:0000313" key="2">
    <source>
        <dbReference type="EMBL" id="MBK8523382.1"/>
    </source>
</evidence>
<sequence>MSIDIVKATNAAPTPAQLALWLQSTTLLDFSSSSIRKLIETRSWMRLPPKERLGAAYAFVRDEIAFGYNASDDLHASQVLADGIGQCNTKGTLLMALFRAMGIPCRLHGFTIDKRLQKGAVTGIAYVLAPQSIIHSWIEAWLDDRWFRLEGFILDYRYLNALQRRFSACQGPFVGYGAATPDLQNAPIEWRACDTFIQKEGINRDYGFFDAPDDFYARHGVNLSGPKRWLFQNVVRHQMNRNVDRIRGEAAGLRLDAVVGN</sequence>
<protein>
    <submittedName>
        <fullName evidence="2">Transglutaminase family protein</fullName>
    </submittedName>
</protein>
<name>A0A9D7K2B8_9PROT</name>
<dbReference type="SUPFAM" id="SSF54001">
    <property type="entry name" value="Cysteine proteinases"/>
    <property type="match status" value="1"/>
</dbReference>
<dbReference type="InterPro" id="IPR002931">
    <property type="entry name" value="Transglutaminase-like"/>
</dbReference>
<evidence type="ECO:0000313" key="3">
    <source>
        <dbReference type="Proteomes" id="UP000886689"/>
    </source>
</evidence>
<evidence type="ECO:0000259" key="1">
    <source>
        <dbReference type="Pfam" id="PF01841"/>
    </source>
</evidence>
<reference evidence="2" key="1">
    <citation type="submission" date="2020-10" db="EMBL/GenBank/DDBJ databases">
        <title>Connecting structure to function with the recovery of over 1000 high-quality activated sludge metagenome-assembled genomes encoding full-length rRNA genes using long-read sequencing.</title>
        <authorList>
            <person name="Singleton C.M."/>
            <person name="Petriglieri F."/>
            <person name="Kristensen J.M."/>
            <person name="Kirkegaard R.H."/>
            <person name="Michaelsen T.Y."/>
            <person name="Andersen M.H."/>
            <person name="Karst S.M."/>
            <person name="Dueholm M.S."/>
            <person name="Nielsen P.H."/>
            <person name="Albertsen M."/>
        </authorList>
    </citation>
    <scope>NUCLEOTIDE SEQUENCE</scope>
    <source>
        <strain evidence="2">Hirt_18-Q3-R61-65_BATAC.395</strain>
    </source>
</reference>
<gene>
    <name evidence="2" type="ORF">IPL58_04195</name>
</gene>
<dbReference type="InterPro" id="IPR038765">
    <property type="entry name" value="Papain-like_cys_pep_sf"/>
</dbReference>
<proteinExistence type="predicted"/>
<accession>A0A9D7K2B8</accession>